<evidence type="ECO:0000256" key="1">
    <source>
        <dbReference type="ARBA" id="ARBA00007613"/>
    </source>
</evidence>
<dbReference type="RefSeq" id="WP_089392044.1">
    <property type="nucleotide sequence ID" value="NZ_FNEC01000026.1"/>
</dbReference>
<dbReference type="AlphaFoldDB" id="A0A239JW06"/>
<protein>
    <submittedName>
        <fullName evidence="12">Efflux transporter, outer membrane factor (OMF) lipoprotein, NodT family</fullName>
    </submittedName>
</protein>
<dbReference type="EMBL" id="FZPC01000013">
    <property type="protein sequence ID" value="SNT09940.1"/>
    <property type="molecule type" value="Genomic_DNA"/>
</dbReference>
<evidence type="ECO:0000256" key="8">
    <source>
        <dbReference type="ARBA" id="ARBA00023288"/>
    </source>
</evidence>
<dbReference type="InterPro" id="IPR010131">
    <property type="entry name" value="MdtP/NodT-like"/>
</dbReference>
<dbReference type="PROSITE" id="PS51257">
    <property type="entry name" value="PROKAR_LIPOPROTEIN"/>
    <property type="match status" value="1"/>
</dbReference>
<dbReference type="Pfam" id="PF02321">
    <property type="entry name" value="OEP"/>
    <property type="match status" value="2"/>
</dbReference>
<keyword evidence="5 10" id="KW-0472">Membrane</keyword>
<keyword evidence="14" id="KW-1185">Reference proteome</keyword>
<dbReference type="SUPFAM" id="SSF56954">
    <property type="entry name" value="Outer membrane efflux proteins (OEP)"/>
    <property type="match status" value="1"/>
</dbReference>
<sequence>MSRHLVKGLAFVGSFVVFSTIAGCISTHGIAPQEQRLGNDQLATDAAIQSANRDAKWPAEQWWRAFGDPQLDAWVQTALDNSPSLSEAEARVRMALSMAGVAESAEAPQVNGDASLLRHKWPTDYFYGPGDLADTTSWNNNAALGFSYNLDLWGRERSNTERYMNVAYMTAAEARMAQLELENNVVRAYIQMSLQYAELDIAEAMLEQQQQILSLAQRRLAGGLGTQFEVSEAEVPLPETKRKIDAIEEAIALSRNQIAALAGKGPGAGAALKRPQLALARQPGLPSALPLELVGRRPDVVAMRWKVAAQAKGVDVARAEFYPNVDLIASLGYSAVGGGMLEFITARKFTYSAGPAISLPIFDGGRRRAQLGQESAGYDAAVAQYNQTLVQALKGVSDQLIRTHSMEKQQTLAEQAVASAQKTYDIATKAYRGGLTDYLNVLNAQTRLFQQQLTLQQVQAARLETHAGLVVALGGGLMAPKDAPGEKKMVPESVSVKPLGER</sequence>
<dbReference type="GO" id="GO:0015562">
    <property type="term" value="F:efflux transmembrane transporter activity"/>
    <property type="evidence" value="ECO:0007669"/>
    <property type="project" value="InterPro"/>
</dbReference>
<keyword evidence="6 10" id="KW-0564">Palmitate</keyword>
<dbReference type="InterPro" id="IPR003423">
    <property type="entry name" value="OMP_efflux"/>
</dbReference>
<evidence type="ECO:0000256" key="9">
    <source>
        <dbReference type="ARBA" id="ARBA00037313"/>
    </source>
</evidence>
<name>A0A239JW06_9PSED</name>
<evidence type="ECO:0000313" key="14">
    <source>
        <dbReference type="Proteomes" id="UP000198309"/>
    </source>
</evidence>
<dbReference type="Gene3D" id="1.20.1600.10">
    <property type="entry name" value="Outer membrane efflux proteins (OEP)"/>
    <property type="match status" value="1"/>
</dbReference>
<dbReference type="Gene3D" id="2.20.200.10">
    <property type="entry name" value="Outer membrane efflux proteins (OEP)"/>
    <property type="match status" value="1"/>
</dbReference>
<comment type="function">
    <text evidence="9">Could be involved in resistance to puromycin, acriflavine and tetraphenylarsonium chloride.</text>
</comment>
<evidence type="ECO:0000256" key="5">
    <source>
        <dbReference type="ARBA" id="ARBA00023136"/>
    </source>
</evidence>
<evidence type="ECO:0000256" key="4">
    <source>
        <dbReference type="ARBA" id="ARBA00022729"/>
    </source>
</evidence>
<dbReference type="PANTHER" id="PTHR30203">
    <property type="entry name" value="OUTER MEMBRANE CATION EFFLUX PROTEIN"/>
    <property type="match status" value="1"/>
</dbReference>
<dbReference type="Proteomes" id="UP000199693">
    <property type="component" value="Unassembled WGS sequence"/>
</dbReference>
<gene>
    <name evidence="12" type="ORF">SAMN05216189_102676</name>
    <name evidence="13" type="ORF">SAMN06295949_113150</name>
</gene>
<keyword evidence="8 10" id="KW-0449">Lipoprotein</keyword>
<organism evidence="12 15">
    <name type="scientific">Pseudomonas delhiensis</name>
    <dbReference type="NCBI Taxonomy" id="366289"/>
    <lineage>
        <taxon>Bacteria</taxon>
        <taxon>Pseudomonadati</taxon>
        <taxon>Pseudomonadota</taxon>
        <taxon>Gammaproteobacteria</taxon>
        <taxon>Pseudomonadales</taxon>
        <taxon>Pseudomonadaceae</taxon>
        <taxon>Pseudomonas</taxon>
    </lineage>
</organism>
<keyword evidence="3 10" id="KW-0812">Transmembrane</keyword>
<keyword evidence="4" id="KW-0732">Signal</keyword>
<keyword evidence="2 10" id="KW-1134">Transmembrane beta strand</keyword>
<comment type="subcellular location">
    <subcellularLocation>
        <location evidence="10">Cell outer membrane</location>
        <topology evidence="10">Lipid-anchor</topology>
    </subcellularLocation>
</comment>
<feature type="region of interest" description="Disordered" evidence="11">
    <location>
        <begin position="482"/>
        <end position="502"/>
    </location>
</feature>
<evidence type="ECO:0000313" key="15">
    <source>
        <dbReference type="Proteomes" id="UP000199693"/>
    </source>
</evidence>
<evidence type="ECO:0000256" key="6">
    <source>
        <dbReference type="ARBA" id="ARBA00023139"/>
    </source>
</evidence>
<proteinExistence type="inferred from homology"/>
<evidence type="ECO:0000256" key="2">
    <source>
        <dbReference type="ARBA" id="ARBA00022452"/>
    </source>
</evidence>
<evidence type="ECO:0000256" key="7">
    <source>
        <dbReference type="ARBA" id="ARBA00023237"/>
    </source>
</evidence>
<dbReference type="GO" id="GO:0009279">
    <property type="term" value="C:cell outer membrane"/>
    <property type="evidence" value="ECO:0007669"/>
    <property type="project" value="UniProtKB-SubCell"/>
</dbReference>
<evidence type="ECO:0000313" key="13">
    <source>
        <dbReference type="EMBL" id="SNT09940.1"/>
    </source>
</evidence>
<keyword evidence="7" id="KW-0998">Cell outer membrane</keyword>
<evidence type="ECO:0000256" key="3">
    <source>
        <dbReference type="ARBA" id="ARBA00022692"/>
    </source>
</evidence>
<dbReference type="Proteomes" id="UP000198309">
    <property type="component" value="Unassembled WGS sequence"/>
</dbReference>
<dbReference type="PANTHER" id="PTHR30203:SF20">
    <property type="entry name" value="MULTIDRUG RESISTANCE OUTER MEMBRANE PROTEIN MDTP-RELATED"/>
    <property type="match status" value="1"/>
</dbReference>
<dbReference type="NCBIfam" id="TIGR01845">
    <property type="entry name" value="outer_NodT"/>
    <property type="match status" value="1"/>
</dbReference>
<evidence type="ECO:0000256" key="11">
    <source>
        <dbReference type="SAM" id="MobiDB-lite"/>
    </source>
</evidence>
<accession>A0A239JW06</accession>
<evidence type="ECO:0000256" key="10">
    <source>
        <dbReference type="RuleBase" id="RU362097"/>
    </source>
</evidence>
<evidence type="ECO:0000313" key="12">
    <source>
        <dbReference type="EMBL" id="SDJ99822.1"/>
    </source>
</evidence>
<reference evidence="13 14" key="2">
    <citation type="submission" date="2017-06" db="EMBL/GenBank/DDBJ databases">
        <authorList>
            <person name="Varghese N."/>
            <person name="Submissions S."/>
        </authorList>
    </citation>
    <scope>NUCLEOTIDE SEQUENCE [LARGE SCALE GENOMIC DNA]</scope>
    <source>
        <strain evidence="13 14">RLD-1</strain>
    </source>
</reference>
<reference evidence="12 15" key="1">
    <citation type="submission" date="2016-10" db="EMBL/GenBank/DDBJ databases">
        <authorList>
            <person name="de Groot N.N."/>
        </authorList>
    </citation>
    <scope>NUCLEOTIDE SEQUENCE [LARGE SCALE GENOMIC DNA]</scope>
    <source>
        <strain evidence="12 15">CCM 7361</strain>
    </source>
</reference>
<dbReference type="EMBL" id="FNEC01000026">
    <property type="protein sequence ID" value="SDJ99822.1"/>
    <property type="molecule type" value="Genomic_DNA"/>
</dbReference>
<comment type="similarity">
    <text evidence="1 10">Belongs to the outer membrane factor (OMF) (TC 1.B.17) family.</text>
</comment>